<dbReference type="SUPFAM" id="SSF53649">
    <property type="entry name" value="Alkaline phosphatase-like"/>
    <property type="match status" value="1"/>
</dbReference>
<evidence type="ECO:0000313" key="1">
    <source>
        <dbReference type="EMBL" id="SQD92403.1"/>
    </source>
</evidence>
<protein>
    <submittedName>
        <fullName evidence="1">Putative Type I phosphodiesterase/nucleotide pyrophosphatase</fullName>
    </submittedName>
</protein>
<proteinExistence type="predicted"/>
<dbReference type="Pfam" id="PF01663">
    <property type="entry name" value="Phosphodiest"/>
    <property type="match status" value="1"/>
</dbReference>
<dbReference type="EMBL" id="LS483254">
    <property type="protein sequence ID" value="SQD92403.1"/>
    <property type="molecule type" value="Genomic_DNA"/>
</dbReference>
<keyword evidence="2" id="KW-1185">Reference proteome</keyword>
<dbReference type="InterPro" id="IPR017850">
    <property type="entry name" value="Alkaline_phosphatase_core_sf"/>
</dbReference>
<dbReference type="PANTHER" id="PTHR10151">
    <property type="entry name" value="ECTONUCLEOTIDE PYROPHOSPHATASE/PHOSPHODIESTERASE"/>
    <property type="match status" value="1"/>
</dbReference>
<name>A0A2X3K5U0_9BACT</name>
<dbReference type="GO" id="GO:0016787">
    <property type="term" value="F:hydrolase activity"/>
    <property type="evidence" value="ECO:0007669"/>
    <property type="project" value="UniProtKB-ARBA"/>
</dbReference>
<dbReference type="Gene3D" id="3.40.720.10">
    <property type="entry name" value="Alkaline Phosphatase, subunit A"/>
    <property type="match status" value="1"/>
</dbReference>
<dbReference type="AlphaFoldDB" id="A0A2X3K5U0"/>
<reference evidence="2" key="1">
    <citation type="submission" date="2018-05" db="EMBL/GenBank/DDBJ databases">
        <authorList>
            <person name="Hao L."/>
        </authorList>
    </citation>
    <scope>NUCLEOTIDE SEQUENCE [LARGE SCALE GENOMIC DNA]</scope>
</reference>
<dbReference type="Proteomes" id="UP000249818">
    <property type="component" value="Chromosome BARAN1"/>
</dbReference>
<gene>
    <name evidence="1" type="ORF">BARAN1_0378</name>
</gene>
<sequence>MPQTMSNRQQILKRILDDTGGHRPHYERYSLLAVPATIEALFGLPTTGPSLKAELGLPPSEVVMSVIVDGLGYHSLEALREKGVVDLGPTLAGGHYLPLTSVFPSTTTAALSSLSTGLSPIGHGVLGYKLFRSEVGSVVDMIRLTTPGGRDNALEKLGIPPERVLQASTVYQRLAAAGVATTLFLPKYLVDSGLSRALYQGVEHTVPYLTSSDLLMHIAHAGRGPKPALLSVYWPSTDSLGHVYGPTTQAFELEVAHVFRILGQACAMLPRGTTVLVTADHGFHEADPAADMVSCPAHPALRDGLLLPPVGDPRASYLFVRRGHEEEVQAFFSHSFPDEFAVLAVEEALARQLWGLDEPTPSVRALLGDLLVLSQKRKFLLWPTEEFKLRGLHGALTPGELYVPLLAKVV</sequence>
<dbReference type="InterPro" id="IPR002591">
    <property type="entry name" value="Phosphodiest/P_Trfase"/>
</dbReference>
<dbReference type="PANTHER" id="PTHR10151:SF120">
    <property type="entry name" value="BIS(5'-ADENOSYL)-TRIPHOSPHATASE"/>
    <property type="match status" value="1"/>
</dbReference>
<accession>A0A2X3K5U0</accession>
<evidence type="ECO:0000313" key="2">
    <source>
        <dbReference type="Proteomes" id="UP000249818"/>
    </source>
</evidence>
<dbReference type="KEGG" id="bana:BARAN1_0378"/>
<organism evidence="1 2">
    <name type="scientific">Candidatus Bipolaricaulis anaerobius</name>
    <dbReference type="NCBI Taxonomy" id="2026885"/>
    <lineage>
        <taxon>Bacteria</taxon>
        <taxon>Candidatus Bipolaricaulota</taxon>
        <taxon>Candidatus Bipolaricaulia</taxon>
        <taxon>Candidatus Bipolaricaulales</taxon>
        <taxon>Candidatus Bipolaricaulaceae</taxon>
        <taxon>Candidatus Bipolaricaulis</taxon>
    </lineage>
</organism>